<comment type="caution">
    <text evidence="2">The sequence shown here is derived from an EMBL/GenBank/DDBJ whole genome shotgun (WGS) entry which is preliminary data.</text>
</comment>
<accession>A0ABR1J3J0</accession>
<feature type="coiled-coil region" evidence="1">
    <location>
        <begin position="162"/>
        <end position="196"/>
    </location>
</feature>
<keyword evidence="1" id="KW-0175">Coiled coil</keyword>
<evidence type="ECO:0000313" key="3">
    <source>
        <dbReference type="Proteomes" id="UP001498398"/>
    </source>
</evidence>
<proteinExistence type="predicted"/>
<dbReference type="Proteomes" id="UP001498398">
    <property type="component" value="Unassembled WGS sequence"/>
</dbReference>
<reference evidence="2 3" key="1">
    <citation type="submission" date="2024-01" db="EMBL/GenBank/DDBJ databases">
        <title>A draft genome for the cacao thread blight pathogen Marasmiellus scandens.</title>
        <authorList>
            <person name="Baruah I.K."/>
            <person name="Leung J."/>
            <person name="Bukari Y."/>
            <person name="Amoako-Attah I."/>
            <person name="Meinhardt L.W."/>
            <person name="Bailey B.A."/>
            <person name="Cohen S.P."/>
        </authorList>
    </citation>
    <scope>NUCLEOTIDE SEQUENCE [LARGE SCALE GENOMIC DNA]</scope>
    <source>
        <strain evidence="2 3">GH-19</strain>
    </source>
</reference>
<protein>
    <submittedName>
        <fullName evidence="2">Uncharacterized protein</fullName>
    </submittedName>
</protein>
<dbReference type="PANTHER" id="PTHR21974">
    <property type="entry name" value="RE15880P"/>
    <property type="match status" value="1"/>
</dbReference>
<keyword evidence="3" id="KW-1185">Reference proteome</keyword>
<evidence type="ECO:0000256" key="1">
    <source>
        <dbReference type="SAM" id="Coils"/>
    </source>
</evidence>
<sequence>MATARAIVSNAEHHTQLVEVLDSLESSPETLKEQTLYIEDLQRRVKRTEERVEDLEEKTREKKRAKTSVVRKMTSRVVRRKEELMARIEKEERAYVEALEVENRERETQEMLEGMIEEAMRTKRDLEVKVERRIVVQNDLTALYSRVFGNFRVKPRGEFLQNDGMEQHLKALEDNYNSLKDEIIANEKVVELLEEADQSITVSSKYLEEGLRHYATWGKGVAQVLTEMDRELRCAARAASQAESSFNRARTALPLIQPLQPLTVYPPDTLRSGTITEENEKAINIAAFTAIKDNKNNMVTAQKTVRFEIRSMGSRIRLLKVDLSKVEKMIEEAKEELSRVRREIWNSVVEGKARGNERWSLDANGSEDESTMRIGVKKRGMFGRLTEISPPPYDVVAIEQGM</sequence>
<name>A0ABR1J3J0_9AGAR</name>
<gene>
    <name evidence="2" type="ORF">VKT23_014261</name>
</gene>
<evidence type="ECO:0000313" key="2">
    <source>
        <dbReference type="EMBL" id="KAK7447050.1"/>
    </source>
</evidence>
<feature type="coiled-coil region" evidence="1">
    <location>
        <begin position="316"/>
        <end position="350"/>
    </location>
</feature>
<organism evidence="2 3">
    <name type="scientific">Marasmiellus scandens</name>
    <dbReference type="NCBI Taxonomy" id="2682957"/>
    <lineage>
        <taxon>Eukaryota</taxon>
        <taxon>Fungi</taxon>
        <taxon>Dikarya</taxon>
        <taxon>Basidiomycota</taxon>
        <taxon>Agaricomycotina</taxon>
        <taxon>Agaricomycetes</taxon>
        <taxon>Agaricomycetidae</taxon>
        <taxon>Agaricales</taxon>
        <taxon>Marasmiineae</taxon>
        <taxon>Omphalotaceae</taxon>
        <taxon>Marasmiellus</taxon>
    </lineage>
</organism>
<dbReference type="EMBL" id="JBANRG010000042">
    <property type="protein sequence ID" value="KAK7447050.1"/>
    <property type="molecule type" value="Genomic_DNA"/>
</dbReference>
<dbReference type="PANTHER" id="PTHR21974:SF2">
    <property type="entry name" value="RE15880P"/>
    <property type="match status" value="1"/>
</dbReference>
<feature type="coiled-coil region" evidence="1">
    <location>
        <begin position="31"/>
        <end position="129"/>
    </location>
</feature>